<organism evidence="12 13">
    <name type="scientific">Candidatus Vogelbacteria bacterium CG10_big_fil_rev_8_21_14_0_10_49_38</name>
    <dbReference type="NCBI Taxonomy" id="1975043"/>
    <lineage>
        <taxon>Bacteria</taxon>
        <taxon>Candidatus Vogeliibacteriota</taxon>
    </lineage>
</organism>
<keyword evidence="2 10" id="KW-0813">Transport</keyword>
<name>A0A2H0RHP4_9BACT</name>
<keyword evidence="4" id="KW-0997">Cell inner membrane</keyword>
<sequence length="302" mass="33020">MTIVKHRKIFFIGSLFLVVASLMAIFGYGLNLGSDFVGGVAIEIEYAGERPTLANLREAVSEFGLPGLVLQPSGENGLLLKIKTLTETEKEQVMTKLALAGEAPFTEDRFSEVGPTLGKELSRKGLIAITLVVILIILYIAFVFRQVTAHHMSSWKYGLVAIVALAHDVIISTGAMALLAHFTGAETDALFLTALLTILGLSINDTIVVFDRIRENLNRHSSNDFAEVVGRSLKETYIRSINTTLAIVITLVCLLIFGPESTRHFAIILLVGMTIGTYSSIFVAANLLVEWEARQRARLSVR</sequence>
<protein>
    <recommendedName>
        <fullName evidence="10">Protein-export membrane protein SecF</fullName>
    </recommendedName>
</protein>
<dbReference type="GO" id="GO:0006605">
    <property type="term" value="P:protein targeting"/>
    <property type="evidence" value="ECO:0007669"/>
    <property type="project" value="UniProtKB-UniRule"/>
</dbReference>
<keyword evidence="9 10" id="KW-0472">Membrane</keyword>
<feature type="transmembrane region" description="Helical" evidence="10">
    <location>
        <begin position="189"/>
        <end position="210"/>
    </location>
</feature>
<comment type="function">
    <text evidence="10">Part of the Sec protein translocase complex. Interacts with the SecYEG preprotein conducting channel. SecDF uses the proton motive force (PMF) to complete protein translocation after the ATP-dependent function of SecA.</text>
</comment>
<feature type="transmembrane region" description="Helical" evidence="10">
    <location>
        <begin position="265"/>
        <end position="289"/>
    </location>
</feature>
<keyword evidence="3 10" id="KW-1003">Cell membrane</keyword>
<evidence type="ECO:0000256" key="3">
    <source>
        <dbReference type="ARBA" id="ARBA00022475"/>
    </source>
</evidence>
<evidence type="ECO:0000256" key="1">
    <source>
        <dbReference type="ARBA" id="ARBA00004651"/>
    </source>
</evidence>
<feature type="transmembrane region" description="Helical" evidence="10">
    <location>
        <begin position="9"/>
        <end position="30"/>
    </location>
</feature>
<dbReference type="SUPFAM" id="SSF82866">
    <property type="entry name" value="Multidrug efflux transporter AcrB transmembrane domain"/>
    <property type="match status" value="1"/>
</dbReference>
<dbReference type="Pfam" id="PF02355">
    <property type="entry name" value="SecD_SecF_C"/>
    <property type="match status" value="1"/>
</dbReference>
<keyword evidence="5 10" id="KW-0812">Transmembrane</keyword>
<evidence type="ECO:0000256" key="2">
    <source>
        <dbReference type="ARBA" id="ARBA00022448"/>
    </source>
</evidence>
<comment type="similarity">
    <text evidence="10">Belongs to the SecD/SecF family. SecF subfamily.</text>
</comment>
<evidence type="ECO:0000313" key="12">
    <source>
        <dbReference type="EMBL" id="PIR45977.1"/>
    </source>
</evidence>
<keyword evidence="8 10" id="KW-0811">Translocation</keyword>
<dbReference type="InterPro" id="IPR022645">
    <property type="entry name" value="SecD/SecF_bac"/>
</dbReference>
<feature type="domain" description="SSD" evidence="11">
    <location>
        <begin position="125"/>
        <end position="290"/>
    </location>
</feature>
<evidence type="ECO:0000256" key="7">
    <source>
        <dbReference type="ARBA" id="ARBA00022989"/>
    </source>
</evidence>
<dbReference type="InterPro" id="IPR005665">
    <property type="entry name" value="SecF_bac"/>
</dbReference>
<dbReference type="Proteomes" id="UP000230431">
    <property type="component" value="Unassembled WGS sequence"/>
</dbReference>
<feature type="transmembrane region" description="Helical" evidence="10">
    <location>
        <begin position="157"/>
        <end position="183"/>
    </location>
</feature>
<dbReference type="NCBIfam" id="TIGR00966">
    <property type="entry name" value="transloc_SecF"/>
    <property type="match status" value="1"/>
</dbReference>
<dbReference type="Gene3D" id="1.20.1640.10">
    <property type="entry name" value="Multidrug efflux transporter AcrB transmembrane domain"/>
    <property type="match status" value="1"/>
</dbReference>
<gene>
    <name evidence="10 12" type="primary">secF</name>
    <name evidence="12" type="ORF">COV08_02195</name>
</gene>
<dbReference type="HAMAP" id="MF_01464_B">
    <property type="entry name" value="SecF_B"/>
    <property type="match status" value="1"/>
</dbReference>
<evidence type="ECO:0000256" key="6">
    <source>
        <dbReference type="ARBA" id="ARBA00022927"/>
    </source>
</evidence>
<dbReference type="AlphaFoldDB" id="A0A2H0RHP4"/>
<dbReference type="InterPro" id="IPR000731">
    <property type="entry name" value="SSD"/>
</dbReference>
<evidence type="ECO:0000259" key="11">
    <source>
        <dbReference type="PROSITE" id="PS50156"/>
    </source>
</evidence>
<evidence type="ECO:0000256" key="5">
    <source>
        <dbReference type="ARBA" id="ARBA00022692"/>
    </source>
</evidence>
<comment type="subunit">
    <text evidence="10">Forms a complex with SecD. Part of the essential Sec protein translocation apparatus which comprises SecA, SecYEG and auxiliary proteins SecDF. Other proteins may also be involved.</text>
</comment>
<evidence type="ECO:0000256" key="4">
    <source>
        <dbReference type="ARBA" id="ARBA00022519"/>
    </source>
</evidence>
<evidence type="ECO:0000256" key="8">
    <source>
        <dbReference type="ARBA" id="ARBA00023010"/>
    </source>
</evidence>
<dbReference type="InterPro" id="IPR022813">
    <property type="entry name" value="SecD/SecF_arch_bac"/>
</dbReference>
<evidence type="ECO:0000256" key="10">
    <source>
        <dbReference type="HAMAP-Rule" id="MF_01464"/>
    </source>
</evidence>
<keyword evidence="6 10" id="KW-0653">Protein transport</keyword>
<dbReference type="GO" id="GO:0005886">
    <property type="term" value="C:plasma membrane"/>
    <property type="evidence" value="ECO:0007669"/>
    <property type="project" value="UniProtKB-SubCell"/>
</dbReference>
<feature type="transmembrane region" description="Helical" evidence="10">
    <location>
        <begin position="241"/>
        <end position="259"/>
    </location>
</feature>
<dbReference type="EMBL" id="PCYK01000016">
    <property type="protein sequence ID" value="PIR45977.1"/>
    <property type="molecule type" value="Genomic_DNA"/>
</dbReference>
<dbReference type="GO" id="GO:0043952">
    <property type="term" value="P:protein transport by the Sec complex"/>
    <property type="evidence" value="ECO:0007669"/>
    <property type="project" value="UniProtKB-UniRule"/>
</dbReference>
<comment type="caution">
    <text evidence="12">The sequence shown here is derived from an EMBL/GenBank/DDBJ whole genome shotgun (WGS) entry which is preliminary data.</text>
</comment>
<dbReference type="PANTHER" id="PTHR30081:SF8">
    <property type="entry name" value="PROTEIN TRANSLOCASE SUBUNIT SECF"/>
    <property type="match status" value="1"/>
</dbReference>
<keyword evidence="7 10" id="KW-1133">Transmembrane helix</keyword>
<dbReference type="PANTHER" id="PTHR30081">
    <property type="entry name" value="PROTEIN-EXPORT MEMBRANE PROTEIN SEC"/>
    <property type="match status" value="1"/>
</dbReference>
<reference evidence="12 13" key="1">
    <citation type="submission" date="2017-09" db="EMBL/GenBank/DDBJ databases">
        <title>Depth-based differentiation of microbial function through sediment-hosted aquifers and enrichment of novel symbionts in the deep terrestrial subsurface.</title>
        <authorList>
            <person name="Probst A.J."/>
            <person name="Ladd B."/>
            <person name="Jarett J.K."/>
            <person name="Geller-Mcgrath D.E."/>
            <person name="Sieber C.M."/>
            <person name="Emerson J.B."/>
            <person name="Anantharaman K."/>
            <person name="Thomas B.C."/>
            <person name="Malmstrom R."/>
            <person name="Stieglmeier M."/>
            <person name="Klingl A."/>
            <person name="Woyke T."/>
            <person name="Ryan C.M."/>
            <person name="Banfield J.F."/>
        </authorList>
    </citation>
    <scope>NUCLEOTIDE SEQUENCE [LARGE SCALE GENOMIC DNA]</scope>
    <source>
        <strain evidence="12">CG10_big_fil_rev_8_21_14_0_10_49_38</strain>
    </source>
</reference>
<dbReference type="GO" id="GO:0015450">
    <property type="term" value="F:protein-transporting ATPase activity"/>
    <property type="evidence" value="ECO:0007669"/>
    <property type="project" value="InterPro"/>
</dbReference>
<feature type="transmembrane region" description="Helical" evidence="10">
    <location>
        <begin position="125"/>
        <end position="145"/>
    </location>
</feature>
<dbReference type="PROSITE" id="PS50156">
    <property type="entry name" value="SSD"/>
    <property type="match status" value="1"/>
</dbReference>
<proteinExistence type="inferred from homology"/>
<dbReference type="PRINTS" id="PR01755">
    <property type="entry name" value="SECFTRNLCASE"/>
</dbReference>
<evidence type="ECO:0000256" key="9">
    <source>
        <dbReference type="ARBA" id="ARBA00023136"/>
    </source>
</evidence>
<evidence type="ECO:0000313" key="13">
    <source>
        <dbReference type="Proteomes" id="UP000230431"/>
    </source>
</evidence>
<dbReference type="InterPro" id="IPR048634">
    <property type="entry name" value="SecD_SecF_C"/>
</dbReference>
<dbReference type="GO" id="GO:0065002">
    <property type="term" value="P:intracellular protein transmembrane transport"/>
    <property type="evidence" value="ECO:0007669"/>
    <property type="project" value="UniProtKB-UniRule"/>
</dbReference>
<comment type="subcellular location">
    <subcellularLocation>
        <location evidence="1 10">Cell membrane</location>
        <topology evidence="1 10">Multi-pass membrane protein</topology>
    </subcellularLocation>
</comment>
<accession>A0A2H0RHP4</accession>